<dbReference type="InterPro" id="IPR011009">
    <property type="entry name" value="Kinase-like_dom_sf"/>
</dbReference>
<name>A0A1J9P177_9EURO</name>
<reference evidence="2 3" key="1">
    <citation type="submission" date="2015-08" db="EMBL/GenBank/DDBJ databases">
        <title>Emmonsia species relationships and genome sequence.</title>
        <authorList>
            <person name="Cuomo C.A."/>
            <person name="Schwartz I.S."/>
            <person name="Kenyon C."/>
            <person name="De Hoog G.S."/>
            <person name="Govender N.P."/>
            <person name="Botha A."/>
            <person name="Moreno L."/>
            <person name="De Vries M."/>
            <person name="Munoz J.F."/>
            <person name="Stielow J.B."/>
        </authorList>
    </citation>
    <scope>NUCLEOTIDE SEQUENCE [LARGE SCALE GENOMIC DNA]</scope>
    <source>
        <strain evidence="2 3">EI222</strain>
    </source>
</reference>
<dbReference type="Proteomes" id="UP000242791">
    <property type="component" value="Unassembled WGS sequence"/>
</dbReference>
<dbReference type="VEuPathDB" id="FungiDB:ACJ73_09942"/>
<evidence type="ECO:0000313" key="2">
    <source>
        <dbReference type="EMBL" id="OJD10088.1"/>
    </source>
</evidence>
<gene>
    <name evidence="2" type="ORF">ACJ73_09942</name>
</gene>
<dbReference type="InterPro" id="IPR002575">
    <property type="entry name" value="Aminoglycoside_PTrfase"/>
</dbReference>
<accession>A0A1J9P177</accession>
<proteinExistence type="predicted"/>
<dbReference type="InterPro" id="IPR051678">
    <property type="entry name" value="AGP_Transferase"/>
</dbReference>
<dbReference type="Pfam" id="PF01636">
    <property type="entry name" value="APH"/>
    <property type="match status" value="1"/>
</dbReference>
<dbReference type="Gene3D" id="3.90.1200.10">
    <property type="match status" value="1"/>
</dbReference>
<dbReference type="PANTHER" id="PTHR21310">
    <property type="entry name" value="AMINOGLYCOSIDE PHOSPHOTRANSFERASE-RELATED-RELATED"/>
    <property type="match status" value="1"/>
</dbReference>
<evidence type="ECO:0000259" key="1">
    <source>
        <dbReference type="Pfam" id="PF01636"/>
    </source>
</evidence>
<feature type="domain" description="Aminoglycoside phosphotransferase" evidence="1">
    <location>
        <begin position="18"/>
        <end position="230"/>
    </location>
</feature>
<protein>
    <recommendedName>
        <fullName evidence="1">Aminoglycoside phosphotransferase domain-containing protein</fullName>
    </recommendedName>
</protein>
<dbReference type="STRING" id="1658174.A0A1J9P177"/>
<dbReference type="EMBL" id="LGTZ01003151">
    <property type="protein sequence ID" value="OJD10088.1"/>
    <property type="molecule type" value="Genomic_DNA"/>
</dbReference>
<dbReference type="AlphaFoldDB" id="A0A1J9P177"/>
<organism evidence="2 3">
    <name type="scientific">Blastomyces percursus</name>
    <dbReference type="NCBI Taxonomy" id="1658174"/>
    <lineage>
        <taxon>Eukaryota</taxon>
        <taxon>Fungi</taxon>
        <taxon>Dikarya</taxon>
        <taxon>Ascomycota</taxon>
        <taxon>Pezizomycotina</taxon>
        <taxon>Eurotiomycetes</taxon>
        <taxon>Eurotiomycetidae</taxon>
        <taxon>Onygenales</taxon>
        <taxon>Ajellomycetaceae</taxon>
        <taxon>Blastomyces</taxon>
    </lineage>
</organism>
<dbReference type="OrthoDB" id="4176195at2759"/>
<dbReference type="PANTHER" id="PTHR21310:SF58">
    <property type="entry name" value="AMINOGLYCOSIDE PHOSPHOTRANSFERASE DOMAIN-CONTAINING PROTEIN"/>
    <property type="match status" value="1"/>
</dbReference>
<comment type="caution">
    <text evidence="2">The sequence shown here is derived from an EMBL/GenBank/DDBJ whole genome shotgun (WGS) entry which is preliminary data.</text>
</comment>
<sequence>MARRVKPSQLVEANRLVADGCVNVYRIDERTVAKVCNQRRLAEAHAMQLVREKTSVPVPKVYNAYVDESTSRGVIVMEYVKGDVLRDVWDKLNLAQRQRVIAQLRSYMNEVRGIKGHFIGSVDGTACDDPVFCAELGGFGPYKTESEFNEGMIRAMKLSQDNTWVEHVARLVRAMPSHEIVLTHSDFSPRNILVRGDQVVAILDWEMTGFYPAYWEYVKALYHPDWQEGWISDAAVEKILNPYHLEHAVLLHVQSVVW</sequence>
<keyword evidence="3" id="KW-1185">Reference proteome</keyword>
<dbReference type="SUPFAM" id="SSF56112">
    <property type="entry name" value="Protein kinase-like (PK-like)"/>
    <property type="match status" value="1"/>
</dbReference>
<dbReference type="CDD" id="cd05120">
    <property type="entry name" value="APH_ChoK_like"/>
    <property type="match status" value="1"/>
</dbReference>
<evidence type="ECO:0000313" key="3">
    <source>
        <dbReference type="Proteomes" id="UP000242791"/>
    </source>
</evidence>